<accession>A0A2P2JP41</accession>
<proteinExistence type="predicted"/>
<protein>
    <submittedName>
        <fullName evidence="1">Uncharacterized protein</fullName>
    </submittedName>
</protein>
<sequence>MIRGSSCSP</sequence>
<organism evidence="1">
    <name type="scientific">Rhizophora mucronata</name>
    <name type="common">Asiatic mangrove</name>
    <dbReference type="NCBI Taxonomy" id="61149"/>
    <lineage>
        <taxon>Eukaryota</taxon>
        <taxon>Viridiplantae</taxon>
        <taxon>Streptophyta</taxon>
        <taxon>Embryophyta</taxon>
        <taxon>Tracheophyta</taxon>
        <taxon>Spermatophyta</taxon>
        <taxon>Magnoliopsida</taxon>
        <taxon>eudicotyledons</taxon>
        <taxon>Gunneridae</taxon>
        <taxon>Pentapetalae</taxon>
        <taxon>rosids</taxon>
        <taxon>fabids</taxon>
        <taxon>Malpighiales</taxon>
        <taxon>Rhizophoraceae</taxon>
        <taxon>Rhizophora</taxon>
    </lineage>
</organism>
<dbReference type="EMBL" id="GGEC01014738">
    <property type="protein sequence ID" value="MBW95221.1"/>
    <property type="molecule type" value="Transcribed_RNA"/>
</dbReference>
<name>A0A2P2JP41_RHIMU</name>
<evidence type="ECO:0000313" key="1">
    <source>
        <dbReference type="EMBL" id="MBW95221.1"/>
    </source>
</evidence>
<reference evidence="1" key="1">
    <citation type="submission" date="2018-02" db="EMBL/GenBank/DDBJ databases">
        <title>Rhizophora mucronata_Transcriptome.</title>
        <authorList>
            <person name="Meera S.P."/>
            <person name="Sreeshan A."/>
            <person name="Augustine A."/>
        </authorList>
    </citation>
    <scope>NUCLEOTIDE SEQUENCE</scope>
    <source>
        <tissue evidence="1">Leaf</tissue>
    </source>
</reference>